<feature type="signal peptide" evidence="2">
    <location>
        <begin position="1"/>
        <end position="16"/>
    </location>
</feature>
<protein>
    <recommendedName>
        <fullName evidence="5">GPI anchored serine-rich protein</fullName>
    </recommendedName>
</protein>
<feature type="region of interest" description="Disordered" evidence="1">
    <location>
        <begin position="136"/>
        <end position="182"/>
    </location>
</feature>
<evidence type="ECO:0008006" key="5">
    <source>
        <dbReference type="Google" id="ProtNLM"/>
    </source>
</evidence>
<feature type="chain" id="PRO_5041300589" description="GPI anchored serine-rich protein" evidence="2">
    <location>
        <begin position="17"/>
        <end position="211"/>
    </location>
</feature>
<name>A0AA40BP13_9PEZI</name>
<keyword evidence="2" id="KW-0732">Signal</keyword>
<organism evidence="3 4">
    <name type="scientific">Schizothecium vesticola</name>
    <dbReference type="NCBI Taxonomy" id="314040"/>
    <lineage>
        <taxon>Eukaryota</taxon>
        <taxon>Fungi</taxon>
        <taxon>Dikarya</taxon>
        <taxon>Ascomycota</taxon>
        <taxon>Pezizomycotina</taxon>
        <taxon>Sordariomycetes</taxon>
        <taxon>Sordariomycetidae</taxon>
        <taxon>Sordariales</taxon>
        <taxon>Schizotheciaceae</taxon>
        <taxon>Schizothecium</taxon>
    </lineage>
</organism>
<evidence type="ECO:0000313" key="4">
    <source>
        <dbReference type="Proteomes" id="UP001172155"/>
    </source>
</evidence>
<keyword evidence="4" id="KW-1185">Reference proteome</keyword>
<evidence type="ECO:0000256" key="1">
    <source>
        <dbReference type="SAM" id="MobiDB-lite"/>
    </source>
</evidence>
<gene>
    <name evidence="3" type="ORF">B0T18DRAFT_234076</name>
</gene>
<dbReference type="AlphaFoldDB" id="A0AA40BP13"/>
<dbReference type="EMBL" id="JAUKUD010000007">
    <property type="protein sequence ID" value="KAK0737770.1"/>
    <property type="molecule type" value="Genomic_DNA"/>
</dbReference>
<evidence type="ECO:0000313" key="3">
    <source>
        <dbReference type="EMBL" id="KAK0737770.1"/>
    </source>
</evidence>
<proteinExistence type="predicted"/>
<reference evidence="3" key="1">
    <citation type="submission" date="2023-06" db="EMBL/GenBank/DDBJ databases">
        <title>Genome-scale phylogeny and comparative genomics of the fungal order Sordariales.</title>
        <authorList>
            <consortium name="Lawrence Berkeley National Laboratory"/>
            <person name="Hensen N."/>
            <person name="Bonometti L."/>
            <person name="Westerberg I."/>
            <person name="Brannstrom I.O."/>
            <person name="Guillou S."/>
            <person name="Cros-Aarteil S."/>
            <person name="Calhoun S."/>
            <person name="Haridas S."/>
            <person name="Kuo A."/>
            <person name="Mondo S."/>
            <person name="Pangilinan J."/>
            <person name="Riley R."/>
            <person name="LaButti K."/>
            <person name="Andreopoulos B."/>
            <person name="Lipzen A."/>
            <person name="Chen C."/>
            <person name="Yanf M."/>
            <person name="Daum C."/>
            <person name="Ng V."/>
            <person name="Clum A."/>
            <person name="Steindorff A."/>
            <person name="Ohm R."/>
            <person name="Martin F."/>
            <person name="Silar P."/>
            <person name="Natvig D."/>
            <person name="Lalanne C."/>
            <person name="Gautier V."/>
            <person name="Ament-velasquez S.L."/>
            <person name="Kruys A."/>
            <person name="Hutchinson M.I."/>
            <person name="Powell A.J."/>
            <person name="Barry K."/>
            <person name="Miller A.N."/>
            <person name="Grigoriev I.V."/>
            <person name="Debuchy R."/>
            <person name="Gladieux P."/>
            <person name="Thoren M.H."/>
            <person name="Johannesson H."/>
        </authorList>
    </citation>
    <scope>NUCLEOTIDE SEQUENCE</scope>
    <source>
        <strain evidence="3">SMH3187-1</strain>
    </source>
</reference>
<evidence type="ECO:0000256" key="2">
    <source>
        <dbReference type="SAM" id="SignalP"/>
    </source>
</evidence>
<dbReference type="Proteomes" id="UP001172155">
    <property type="component" value="Unassembled WGS sequence"/>
</dbReference>
<comment type="caution">
    <text evidence="3">The sequence shown here is derived from an EMBL/GenBank/DDBJ whole genome shotgun (WGS) entry which is preliminary data.</text>
</comment>
<sequence>MRTTFFLAALPILAFAAPSKPADVVDIDDEDCSTTTTKAAAVTTKAPRPNKWKTSTVFSTTVHTVTSCAPTVTNCPGKPGKPVVVTEPVDSGCSTTTSTSTCVHTETTGPKDVVVTTYLPVTQTICPIPGKPTWAHPEPSVPAGPAHPGHPGKPEEVETPKPVAPGAPKPTGTGSWPAPTKPGQAVVTAGAAENMAALKMVGAAAFAALLL</sequence>
<accession>A0AA40BP13</accession>